<evidence type="ECO:0000259" key="1">
    <source>
        <dbReference type="Pfam" id="PF16242"/>
    </source>
</evidence>
<dbReference type="Proteomes" id="UP001156666">
    <property type="component" value="Unassembled WGS sequence"/>
</dbReference>
<gene>
    <name evidence="2" type="ORF">GCM10007940_02280</name>
</gene>
<dbReference type="PANTHER" id="PTHR34818">
    <property type="entry name" value="PROTEIN BLI-3"/>
    <property type="match status" value="1"/>
</dbReference>
<dbReference type="SUPFAM" id="SSF50475">
    <property type="entry name" value="FMN-binding split barrel"/>
    <property type="match status" value="1"/>
</dbReference>
<name>A0AA37WC00_9BACT</name>
<keyword evidence="3" id="KW-1185">Reference proteome</keyword>
<reference evidence="2" key="2">
    <citation type="submission" date="2023-01" db="EMBL/GenBank/DDBJ databases">
        <title>Draft genome sequence of Portibacter lacus strain NBRC 108769.</title>
        <authorList>
            <person name="Sun Q."/>
            <person name="Mori K."/>
        </authorList>
    </citation>
    <scope>NUCLEOTIDE SEQUENCE</scope>
    <source>
        <strain evidence="2">NBRC 108769</strain>
    </source>
</reference>
<proteinExistence type="predicted"/>
<dbReference type="EMBL" id="BSOH01000001">
    <property type="protein sequence ID" value="GLR15613.1"/>
    <property type="molecule type" value="Genomic_DNA"/>
</dbReference>
<dbReference type="InterPro" id="IPR052917">
    <property type="entry name" value="Stress-Dev_Protein"/>
</dbReference>
<dbReference type="PANTHER" id="PTHR34818:SF1">
    <property type="entry name" value="PROTEIN BLI-3"/>
    <property type="match status" value="1"/>
</dbReference>
<reference evidence="2" key="1">
    <citation type="journal article" date="2014" name="Int. J. Syst. Evol. Microbiol.">
        <title>Complete genome sequence of Corynebacterium casei LMG S-19264T (=DSM 44701T), isolated from a smear-ripened cheese.</title>
        <authorList>
            <consortium name="US DOE Joint Genome Institute (JGI-PGF)"/>
            <person name="Walter F."/>
            <person name="Albersmeier A."/>
            <person name="Kalinowski J."/>
            <person name="Ruckert C."/>
        </authorList>
    </citation>
    <scope>NUCLEOTIDE SEQUENCE</scope>
    <source>
        <strain evidence="2">NBRC 108769</strain>
    </source>
</reference>
<feature type="domain" description="General stress protein FMN-binding split barrel" evidence="1">
    <location>
        <begin position="11"/>
        <end position="159"/>
    </location>
</feature>
<organism evidence="2 3">
    <name type="scientific">Portibacter lacus</name>
    <dbReference type="NCBI Taxonomy" id="1099794"/>
    <lineage>
        <taxon>Bacteria</taxon>
        <taxon>Pseudomonadati</taxon>
        <taxon>Bacteroidota</taxon>
        <taxon>Saprospiria</taxon>
        <taxon>Saprospirales</taxon>
        <taxon>Haliscomenobacteraceae</taxon>
        <taxon>Portibacter</taxon>
    </lineage>
</organism>
<dbReference type="InterPro" id="IPR012349">
    <property type="entry name" value="Split_barrel_FMN-bd"/>
</dbReference>
<dbReference type="RefSeq" id="WP_235292513.1">
    <property type="nucleotide sequence ID" value="NZ_BSOH01000001.1"/>
</dbReference>
<protein>
    <recommendedName>
        <fullName evidence="1">General stress protein FMN-binding split barrel domain-containing protein</fullName>
    </recommendedName>
</protein>
<evidence type="ECO:0000313" key="2">
    <source>
        <dbReference type="EMBL" id="GLR15613.1"/>
    </source>
</evidence>
<dbReference type="AlphaFoldDB" id="A0AA37WC00"/>
<evidence type="ECO:0000313" key="3">
    <source>
        <dbReference type="Proteomes" id="UP001156666"/>
    </source>
</evidence>
<dbReference type="InterPro" id="IPR038725">
    <property type="entry name" value="YdaG_split_barrel_FMN-bd"/>
</dbReference>
<sequence length="168" mass="18894">MGDTKNLFNKEAVEKIQDMTGGGTMMMFCCDLDAKPFHATPMSTQKVEDNGVIWFFSSGNSERNKKLKKDSRVQLLITDDGSSNYMSIYGDAIFVHDQEKVKELWSPFVKAWFPEGPSDPNLTLLKFTPKEGFYWDTKHGKLVSMAKMMASVVTGKAMDDSVEGELKL</sequence>
<comment type="caution">
    <text evidence="2">The sequence shown here is derived from an EMBL/GenBank/DDBJ whole genome shotgun (WGS) entry which is preliminary data.</text>
</comment>
<accession>A0AA37WC00</accession>
<dbReference type="Pfam" id="PF16242">
    <property type="entry name" value="Pyrid_ox_like"/>
    <property type="match status" value="1"/>
</dbReference>
<dbReference type="Gene3D" id="2.30.110.10">
    <property type="entry name" value="Electron Transport, Fmn-binding Protein, Chain A"/>
    <property type="match status" value="1"/>
</dbReference>